<dbReference type="InterPro" id="IPR036397">
    <property type="entry name" value="RNaseH_sf"/>
</dbReference>
<protein>
    <recommendedName>
        <fullName evidence="1">RNA-directed DNA polymerase</fullName>
        <ecNumber evidence="1">2.7.7.49</ecNumber>
    </recommendedName>
</protein>
<feature type="region of interest" description="Disordered" evidence="2">
    <location>
        <begin position="394"/>
        <end position="481"/>
    </location>
</feature>
<dbReference type="AlphaFoldDB" id="A0A0A9VY12"/>
<gene>
    <name evidence="4" type="ORF">CM83_47927</name>
</gene>
<dbReference type="GO" id="GO:0003676">
    <property type="term" value="F:nucleic acid binding"/>
    <property type="evidence" value="ECO:0007669"/>
    <property type="project" value="InterPro"/>
</dbReference>
<evidence type="ECO:0000313" key="4">
    <source>
        <dbReference type="EMBL" id="JAF99067.1"/>
    </source>
</evidence>
<organism evidence="4">
    <name type="scientific">Lygus hesperus</name>
    <name type="common">Western plant bug</name>
    <dbReference type="NCBI Taxonomy" id="30085"/>
    <lineage>
        <taxon>Eukaryota</taxon>
        <taxon>Metazoa</taxon>
        <taxon>Ecdysozoa</taxon>
        <taxon>Arthropoda</taxon>
        <taxon>Hexapoda</taxon>
        <taxon>Insecta</taxon>
        <taxon>Pterygota</taxon>
        <taxon>Neoptera</taxon>
        <taxon>Paraneoptera</taxon>
        <taxon>Hemiptera</taxon>
        <taxon>Heteroptera</taxon>
        <taxon>Panheteroptera</taxon>
        <taxon>Cimicomorpha</taxon>
        <taxon>Miridae</taxon>
        <taxon>Mirini</taxon>
        <taxon>Lygus</taxon>
    </lineage>
</organism>
<dbReference type="Gene3D" id="1.10.340.70">
    <property type="match status" value="1"/>
</dbReference>
<dbReference type="InterPro" id="IPR041588">
    <property type="entry name" value="Integrase_H2C2"/>
</dbReference>
<feature type="compositionally biased region" description="Polar residues" evidence="2">
    <location>
        <begin position="430"/>
        <end position="463"/>
    </location>
</feature>
<feature type="domain" description="Integrase catalytic" evidence="3">
    <location>
        <begin position="131"/>
        <end position="241"/>
    </location>
</feature>
<dbReference type="InterPro" id="IPR050951">
    <property type="entry name" value="Retrovirus_Pol_polyprotein"/>
</dbReference>
<evidence type="ECO:0000256" key="2">
    <source>
        <dbReference type="SAM" id="MobiDB-lite"/>
    </source>
</evidence>
<proteinExistence type="predicted"/>
<dbReference type="SUPFAM" id="SSF53098">
    <property type="entry name" value="Ribonuclease H-like"/>
    <property type="match status" value="1"/>
</dbReference>
<dbReference type="PANTHER" id="PTHR37984">
    <property type="entry name" value="PROTEIN CBG26694"/>
    <property type="match status" value="1"/>
</dbReference>
<feature type="compositionally biased region" description="Low complexity" evidence="2">
    <location>
        <begin position="394"/>
        <end position="414"/>
    </location>
</feature>
<dbReference type="EMBL" id="GBHO01044536">
    <property type="protein sequence ID" value="JAF99067.1"/>
    <property type="molecule type" value="Transcribed_RNA"/>
</dbReference>
<feature type="non-terminal residue" evidence="4">
    <location>
        <position position="1"/>
    </location>
</feature>
<dbReference type="PROSITE" id="PS50994">
    <property type="entry name" value="INTEGRASE"/>
    <property type="match status" value="1"/>
</dbReference>
<dbReference type="Pfam" id="PF17921">
    <property type="entry name" value="Integrase_H2C2"/>
    <property type="match status" value="1"/>
</dbReference>
<evidence type="ECO:0000256" key="1">
    <source>
        <dbReference type="ARBA" id="ARBA00012493"/>
    </source>
</evidence>
<dbReference type="EC" id="2.7.7.49" evidence="1"/>
<reference evidence="4" key="1">
    <citation type="journal article" date="2014" name="PLoS ONE">
        <title>Transcriptome-Based Identification of ABC Transporters in the Western Tarnished Plant Bug Lygus hesperus.</title>
        <authorList>
            <person name="Hull J.J."/>
            <person name="Chaney K."/>
            <person name="Geib S.M."/>
            <person name="Fabrick J.A."/>
            <person name="Brent C.S."/>
            <person name="Walsh D."/>
            <person name="Lavine L.C."/>
        </authorList>
    </citation>
    <scope>NUCLEOTIDE SEQUENCE</scope>
</reference>
<dbReference type="Gene3D" id="3.30.420.10">
    <property type="entry name" value="Ribonuclease H-like superfamily/Ribonuclease H"/>
    <property type="match status" value="1"/>
</dbReference>
<reference evidence="4" key="2">
    <citation type="submission" date="2014-07" db="EMBL/GenBank/DDBJ databases">
        <authorList>
            <person name="Hull J."/>
        </authorList>
    </citation>
    <scope>NUCLEOTIDE SEQUENCE</scope>
</reference>
<accession>A0A0A9VY12</accession>
<sequence length="481" mass="54195">TQSSFERVRTETAIDDTLPLLAAVVKGGWPTSREKLPSSLYEYWPLKHELMMQDGIIFKGNQIVVPKSLRSEFIGKIHQCHLGQNASLRRARDTLFWPFMSSQIKDSIKTCLTCQEFSHNLQKMPMKTHRVPALPWERVSLDIFEFEKRQYAVLVDAYSDFFEVEELKSITAASIIIFCKKCFARHGTPQVLISDNAPSLVGGEFVKFAKEWEFLHSTSSPMHSRGNGKAESAVKIAKTLLSKCEREGTDFYAGLLEWRNTPTVDMDSSPVQRLMSRRTRTMIPISEKLLLPEVIPDVRDMISRKRKHAKFHHDKSVKQLPELEIGQEVLVRPNTGKLWSRAIVEDRHGSSSYDVLVDGSHIRRDRTWLKPLHRPELPPKRRSVVIPAVPAPVLPSVSLPPNNAGATPSSTAPKPSSPPKKTPNPVRKSGQFSQRTHTPTTSGPRVSLPGSSASKVAQTNTSRYGRALKPTMKMQQLKRGK</sequence>
<dbReference type="FunFam" id="3.30.420.10:FF:000063">
    <property type="entry name" value="Retrovirus-related Pol polyprotein from transposon 297-like Protein"/>
    <property type="match status" value="1"/>
</dbReference>
<dbReference type="InterPro" id="IPR001584">
    <property type="entry name" value="Integrase_cat-core"/>
</dbReference>
<dbReference type="GO" id="GO:0015074">
    <property type="term" value="P:DNA integration"/>
    <property type="evidence" value="ECO:0007669"/>
    <property type="project" value="InterPro"/>
</dbReference>
<dbReference type="CDD" id="cd20379">
    <property type="entry name" value="Tudor_dTUD-like"/>
    <property type="match status" value="1"/>
</dbReference>
<dbReference type="GO" id="GO:0003964">
    <property type="term" value="F:RNA-directed DNA polymerase activity"/>
    <property type="evidence" value="ECO:0007669"/>
    <property type="project" value="UniProtKB-EC"/>
</dbReference>
<evidence type="ECO:0000259" key="3">
    <source>
        <dbReference type="PROSITE" id="PS50994"/>
    </source>
</evidence>
<dbReference type="FunFam" id="1.10.340.70:FF:000003">
    <property type="entry name" value="Protein CBG25708"/>
    <property type="match status" value="1"/>
</dbReference>
<dbReference type="Pfam" id="PF00665">
    <property type="entry name" value="rve"/>
    <property type="match status" value="1"/>
</dbReference>
<dbReference type="InterPro" id="IPR012337">
    <property type="entry name" value="RNaseH-like_sf"/>
</dbReference>
<name>A0A0A9VY12_LYGHE</name>
<dbReference type="PANTHER" id="PTHR37984:SF8">
    <property type="entry name" value="CCHC-TYPE DOMAIN-CONTAINING PROTEIN"/>
    <property type="match status" value="1"/>
</dbReference>